<organism evidence="2 3">
    <name type="scientific">Bacillus safensis</name>
    <dbReference type="NCBI Taxonomy" id="561879"/>
    <lineage>
        <taxon>Bacteria</taxon>
        <taxon>Bacillati</taxon>
        <taxon>Bacillota</taxon>
        <taxon>Bacilli</taxon>
        <taxon>Bacillales</taxon>
        <taxon>Bacillaceae</taxon>
        <taxon>Bacillus</taxon>
    </lineage>
</organism>
<gene>
    <name evidence="2" type="ORF">BsIDN1_14260</name>
</gene>
<dbReference type="SUPFAM" id="SSF53850">
    <property type="entry name" value="Periplasmic binding protein-like II"/>
    <property type="match status" value="1"/>
</dbReference>
<dbReference type="PANTHER" id="PTHR30419:SF8">
    <property type="entry name" value="NITROGEN ASSIMILATION TRANSCRIPTIONAL ACTIVATOR-RELATED"/>
    <property type="match status" value="1"/>
</dbReference>
<dbReference type="Proteomes" id="UP000464658">
    <property type="component" value="Chromosome"/>
</dbReference>
<dbReference type="CDD" id="cd05466">
    <property type="entry name" value="PBP2_LTTR_substrate"/>
    <property type="match status" value="1"/>
</dbReference>
<dbReference type="AlphaFoldDB" id="A0A5S9M4U3"/>
<evidence type="ECO:0000313" key="3">
    <source>
        <dbReference type="Proteomes" id="UP000464658"/>
    </source>
</evidence>
<dbReference type="InterPro" id="IPR005119">
    <property type="entry name" value="LysR_subst-bd"/>
</dbReference>
<accession>A0A5S9M4U3</accession>
<dbReference type="GO" id="GO:0006355">
    <property type="term" value="P:regulation of DNA-templated transcription"/>
    <property type="evidence" value="ECO:0007669"/>
    <property type="project" value="TreeGrafter"/>
</dbReference>
<evidence type="ECO:0000313" key="2">
    <source>
        <dbReference type="EMBL" id="BBP87808.1"/>
    </source>
</evidence>
<dbReference type="GO" id="GO:0005829">
    <property type="term" value="C:cytosol"/>
    <property type="evidence" value="ECO:0007669"/>
    <property type="project" value="TreeGrafter"/>
</dbReference>
<reference evidence="2 3" key="1">
    <citation type="submission" date="2019-12" db="EMBL/GenBank/DDBJ databases">
        <title>Full genome sequence of a Bacillus safensis strain isolated from commercially available natto in Indonesia.</title>
        <authorList>
            <person name="Yoshida M."/>
            <person name="Uomi M."/>
            <person name="Waturangi D."/>
            <person name="Ekaputri J.J."/>
            <person name="Setiamarga D.H.E."/>
        </authorList>
    </citation>
    <scope>NUCLEOTIDE SEQUENCE [LARGE SCALE GENOMIC DNA]</scope>
    <source>
        <strain evidence="2 3">IDN1</strain>
    </source>
</reference>
<dbReference type="Gene3D" id="3.40.190.290">
    <property type="match status" value="1"/>
</dbReference>
<evidence type="ECO:0000259" key="1">
    <source>
        <dbReference type="Pfam" id="PF03466"/>
    </source>
</evidence>
<name>A0A5S9M4U3_BACIA</name>
<dbReference type="EMBL" id="AP021906">
    <property type="protein sequence ID" value="BBP87808.1"/>
    <property type="molecule type" value="Genomic_DNA"/>
</dbReference>
<proteinExistence type="predicted"/>
<protein>
    <recommendedName>
        <fullName evidence="1">LysR substrate-binding domain-containing protein</fullName>
    </recommendedName>
</protein>
<dbReference type="InterPro" id="IPR050950">
    <property type="entry name" value="HTH-type_LysR_regulators"/>
</dbReference>
<dbReference type="Pfam" id="PF03466">
    <property type="entry name" value="LysR_substrate"/>
    <property type="match status" value="1"/>
</dbReference>
<feature type="domain" description="LysR substrate-binding" evidence="1">
    <location>
        <begin position="2"/>
        <end position="97"/>
    </location>
</feature>
<dbReference type="PANTHER" id="PTHR30419">
    <property type="entry name" value="HTH-TYPE TRANSCRIPTIONAL REGULATOR YBHD"/>
    <property type="match status" value="1"/>
</dbReference>
<sequence length="140" mass="16030">MKRGYGTRDLVDSVCKSAGIDLKYVYEGDEPTRLISLVEAEIGLAFIPSTAAKISWGKIKYLQVENHELVRDIALLWHTSRYMTQASLEFRKVVLDYFEAISNQSINLMHDSSRFDFFTRPKSQPASNIFLQVDGDEQFT</sequence>